<evidence type="ECO:0000313" key="4">
    <source>
        <dbReference type="Proteomes" id="UP000032749"/>
    </source>
</evidence>
<evidence type="ECO:0000256" key="2">
    <source>
        <dbReference type="SAM" id="SignalP"/>
    </source>
</evidence>
<reference evidence="3 4" key="1">
    <citation type="journal article" date="2013" name="Nat. Commun.">
        <title>Genome sequence and functional genomic analysis of the oil-degrading bacterium Oleispira antarctica.</title>
        <authorList>
            <person name="Kube M."/>
            <person name="Chernikova T.N."/>
            <person name="Al-Ramahi Y."/>
            <person name="Beloqui A."/>
            <person name="Lopez-Cortez N."/>
            <person name="Guazzaroni M.E."/>
            <person name="Heipieper H.J."/>
            <person name="Klages S."/>
            <person name="Kotsyurbenko O.R."/>
            <person name="Langer I."/>
            <person name="Nechitaylo T.Y."/>
            <person name="Lunsdorf H."/>
            <person name="Fernandez M."/>
            <person name="Juarez S."/>
            <person name="Ciordia S."/>
            <person name="Singer A."/>
            <person name="Kagan O."/>
            <person name="Egorova O."/>
            <person name="Petit P.A."/>
            <person name="Stogios P."/>
            <person name="Kim Y."/>
            <person name="Tchigvintsev A."/>
            <person name="Flick R."/>
            <person name="Denaro R."/>
            <person name="Genovese M."/>
            <person name="Albar J.P."/>
            <person name="Reva O.N."/>
            <person name="Martinez-Gomariz M."/>
            <person name="Tran H."/>
            <person name="Ferrer M."/>
            <person name="Savchenko A."/>
            <person name="Yakunin A.F."/>
            <person name="Yakimov M.M."/>
            <person name="Golyshina O.V."/>
            <person name="Reinhardt R."/>
            <person name="Golyshin P.N."/>
        </authorList>
    </citation>
    <scope>NUCLEOTIDE SEQUENCE [LARGE SCALE GENOMIC DNA]</scope>
</reference>
<feature type="signal peptide" evidence="2">
    <location>
        <begin position="1"/>
        <end position="18"/>
    </location>
</feature>
<dbReference type="Proteomes" id="UP000032749">
    <property type="component" value="Chromosome"/>
</dbReference>
<accession>R4YKS3</accession>
<feature type="region of interest" description="Disordered" evidence="1">
    <location>
        <begin position="112"/>
        <end position="140"/>
    </location>
</feature>
<name>R4YKS3_OLEAN</name>
<dbReference type="OrthoDB" id="6119290at2"/>
<evidence type="ECO:0000256" key="1">
    <source>
        <dbReference type="SAM" id="MobiDB-lite"/>
    </source>
</evidence>
<dbReference type="HOGENOM" id="CLU_751910_0_0_6"/>
<feature type="region of interest" description="Disordered" evidence="1">
    <location>
        <begin position="152"/>
        <end position="221"/>
    </location>
</feature>
<keyword evidence="2" id="KW-0732">Signal</keyword>
<feature type="compositionally biased region" description="Basic and acidic residues" evidence="1">
    <location>
        <begin position="177"/>
        <end position="211"/>
    </location>
</feature>
<feature type="chain" id="PRO_5004383727" description="TolA protein" evidence="2">
    <location>
        <begin position="19"/>
        <end position="368"/>
    </location>
</feature>
<gene>
    <name evidence="3" type="ORF">OLEAN_C10350</name>
</gene>
<dbReference type="AlphaFoldDB" id="R4YKS3"/>
<protein>
    <recommendedName>
        <fullName evidence="5">TolA protein</fullName>
    </recommendedName>
</protein>
<keyword evidence="4" id="KW-1185">Reference proteome</keyword>
<organism evidence="3 4">
    <name type="scientific">Oleispira antarctica RB-8</name>
    <dbReference type="NCBI Taxonomy" id="698738"/>
    <lineage>
        <taxon>Bacteria</taxon>
        <taxon>Pseudomonadati</taxon>
        <taxon>Pseudomonadota</taxon>
        <taxon>Gammaproteobacteria</taxon>
        <taxon>Oceanospirillales</taxon>
        <taxon>Oceanospirillaceae</taxon>
        <taxon>Oleispira</taxon>
    </lineage>
</organism>
<dbReference type="KEGG" id="oai:OLEAN_C10350"/>
<evidence type="ECO:0000313" key="3">
    <source>
        <dbReference type="EMBL" id="CCK75211.1"/>
    </source>
</evidence>
<dbReference type="EMBL" id="FO203512">
    <property type="protein sequence ID" value="CCK75211.1"/>
    <property type="molecule type" value="Genomic_DNA"/>
</dbReference>
<sequence>MKHIFIAAVLALSMNSHAATQDLDQLLSKIEADIKAQRLTNPAGNNALERIDTFRSQAPFDFRITPLIFKFGESYVSLANKAMDKKKYSQAQGYLDTAWQVAALTPGLEAAQEKNDKLSGGKASAKKNTSKGPSAAELKEQKALATAAIAERKRLDNERRNKANADKQAKAVAAKKAAADRKSKQEAERKRRLANEKLQKQQAQAKKDESQKNNLQKQLAAAKTEKARLQLLAKQKAKPVAAVKAQITAEKIKTDPSKENEETPIGNGVETSQAIASYPLAQDKISNRDRDISQDLVPICKAIIDNDASIVLHADSKGDYRWLTVRLTLCTRRLDPSFRLRHSFYNETTNEPFITLHPARSTALLGEM</sequence>
<evidence type="ECO:0008006" key="5">
    <source>
        <dbReference type="Google" id="ProtNLM"/>
    </source>
</evidence>
<feature type="compositionally biased region" description="Basic and acidic residues" evidence="1">
    <location>
        <begin position="152"/>
        <end position="169"/>
    </location>
</feature>
<proteinExistence type="predicted"/>